<feature type="compositionally biased region" description="Basic and acidic residues" evidence="2">
    <location>
        <begin position="161"/>
        <end position="173"/>
    </location>
</feature>
<proteinExistence type="predicted"/>
<sequence>MKTNAKERSYMKRDISPEMYNYNKFPGPEFIHFDHYVKAEGIELLLLKNEKNAFNTTSFGQRFTEILLKYDYIVGDWGNEQLRLKGFYKDHHDVKKASRISRLEDYIKEFCNFGCAYFVLENPNPKDMPKEEDRPSRRRKSSKANRRRNQPQHSQQAPAKDNFKKLTKDRSADKPSFTSKKRPAPNKTKGNQRRSRTSQLNHKTDHFIIRKKDN</sequence>
<accession>B4U1T0</accession>
<dbReference type="Gene3D" id="3.50.4.20">
    <property type="match status" value="1"/>
</dbReference>
<evidence type="ECO:0000256" key="2">
    <source>
        <dbReference type="SAM" id="MobiDB-lite"/>
    </source>
</evidence>
<dbReference type="HOGENOM" id="CLU_080936_0_0_9"/>
<evidence type="ECO:0000256" key="1">
    <source>
        <dbReference type="PIRSR" id="PIRSR012565-1"/>
    </source>
</evidence>
<gene>
    <name evidence="3" type="ordered locus">Sez_0578</name>
</gene>
<feature type="disulfide bond" evidence="1">
    <location>
        <begin position="111"/>
        <end position="115"/>
    </location>
</feature>
<feature type="region of interest" description="Disordered" evidence="2">
    <location>
        <begin position="124"/>
        <end position="214"/>
    </location>
</feature>
<dbReference type="InterPro" id="IPR038141">
    <property type="entry name" value="YutD-like_sf"/>
</dbReference>
<organism evidence="3 4">
    <name type="scientific">Streptococcus equi subsp. zooepidemicus (strain MGCS10565)</name>
    <dbReference type="NCBI Taxonomy" id="552526"/>
    <lineage>
        <taxon>Bacteria</taxon>
        <taxon>Bacillati</taxon>
        <taxon>Bacillota</taxon>
        <taxon>Bacilli</taxon>
        <taxon>Lactobacillales</taxon>
        <taxon>Streptococcaceae</taxon>
        <taxon>Streptococcus</taxon>
    </lineage>
</organism>
<keyword evidence="1" id="KW-1015">Disulfide bond</keyword>
<evidence type="ECO:0000313" key="4">
    <source>
        <dbReference type="Proteomes" id="UP000001873"/>
    </source>
</evidence>
<dbReference type="EMBL" id="CP001129">
    <property type="protein sequence ID" value="ACG61947.1"/>
    <property type="molecule type" value="Genomic_DNA"/>
</dbReference>
<dbReference type="Proteomes" id="UP000001873">
    <property type="component" value="Chromosome"/>
</dbReference>
<dbReference type="PIRSF" id="PIRSF012565">
    <property type="entry name" value="DUF1027"/>
    <property type="match status" value="1"/>
</dbReference>
<feature type="compositionally biased region" description="Basic and acidic residues" evidence="2">
    <location>
        <begin position="202"/>
        <end position="214"/>
    </location>
</feature>
<protein>
    <submittedName>
        <fullName evidence="3">Transcriptional regulator</fullName>
    </submittedName>
</protein>
<dbReference type="Pfam" id="PF06265">
    <property type="entry name" value="YutD-like"/>
    <property type="match status" value="1"/>
</dbReference>
<name>B4U1T0_STREM</name>
<dbReference type="KEGG" id="sez:Sez_0578"/>
<dbReference type="InterPro" id="IPR009370">
    <property type="entry name" value="YutD-like"/>
</dbReference>
<feature type="compositionally biased region" description="Basic residues" evidence="2">
    <location>
        <begin position="179"/>
        <end position="196"/>
    </location>
</feature>
<dbReference type="AlphaFoldDB" id="B4U1T0"/>
<reference evidence="3 4" key="1">
    <citation type="journal article" date="2008" name="PLoS ONE">
        <title>Genome sequence of a lancefield group C Streptococcus zooepidemicus strain causing epidemic nephritis: new information about an old disease.</title>
        <authorList>
            <person name="Beres S.B."/>
            <person name="Sesso R."/>
            <person name="Pinto S.W.L."/>
            <person name="Hoe N.P."/>
            <person name="Porcella S.F."/>
            <person name="Deleo F.R."/>
            <person name="Musser J.M."/>
        </authorList>
    </citation>
    <scope>NUCLEOTIDE SEQUENCE [LARGE SCALE GENOMIC DNA]</scope>
    <source>
        <strain evidence="3 4">MGCS10565</strain>
    </source>
</reference>
<evidence type="ECO:0000313" key="3">
    <source>
        <dbReference type="EMBL" id="ACG61947.1"/>
    </source>
</evidence>
<feature type="compositionally biased region" description="Basic residues" evidence="2">
    <location>
        <begin position="136"/>
        <end position="150"/>
    </location>
</feature>